<dbReference type="PIRSF" id="PIRSF006609">
    <property type="entry name" value="snRNP_SmF"/>
    <property type="match status" value="1"/>
</dbReference>
<dbReference type="SUPFAM" id="SSF50182">
    <property type="entry name" value="Sm-like ribonucleoproteins"/>
    <property type="match status" value="1"/>
</dbReference>
<evidence type="ECO:0000313" key="12">
    <source>
        <dbReference type="EMBL" id="TBU08130.1"/>
    </source>
</evidence>
<evidence type="ECO:0000256" key="7">
    <source>
        <dbReference type="ARBA" id="ARBA00023242"/>
    </source>
</evidence>
<dbReference type="VEuPathDB" id="MicrosporidiaDB:CWI36_0178p0040"/>
<dbReference type="VEuPathDB" id="MicrosporidiaDB:CWI39_1096p0010"/>
<dbReference type="InterPro" id="IPR047575">
    <property type="entry name" value="Sm"/>
</dbReference>
<dbReference type="Gene3D" id="2.30.30.100">
    <property type="match status" value="1"/>
</dbReference>
<keyword evidence="8 10" id="KW-0687">Ribonucleoprotein</keyword>
<evidence type="ECO:0000256" key="4">
    <source>
        <dbReference type="ARBA" id="ARBA00022728"/>
    </source>
</evidence>
<sequence>MDILIKPDKENPKQFLARNIGKNITVNLKWGQEYTGILISVDEYFNLHLKNCKEKEGDVIKGDVGEIVIRCNNVRRFRNNLENKNYNLILCF</sequence>
<dbReference type="GO" id="GO:0000398">
    <property type="term" value="P:mRNA splicing, via spliceosome"/>
    <property type="evidence" value="ECO:0007669"/>
    <property type="project" value="InterPro"/>
</dbReference>
<protein>
    <recommendedName>
        <fullName evidence="9">Sm protein F</fullName>
    </recommendedName>
</protein>
<keyword evidence="6 10" id="KW-0508">mRNA splicing</keyword>
<name>A0A4Q9LLU7_9MICR</name>
<dbReference type="InterPro" id="IPR016487">
    <property type="entry name" value="Lsm6/sSmF"/>
</dbReference>
<dbReference type="CDD" id="cd01722">
    <property type="entry name" value="Sm_F"/>
    <property type="match status" value="1"/>
</dbReference>
<dbReference type="STRING" id="148818.A0A4Q9LLU7"/>
<evidence type="ECO:0000256" key="10">
    <source>
        <dbReference type="PIRNR" id="PIRNR006609"/>
    </source>
</evidence>
<evidence type="ECO:0000256" key="5">
    <source>
        <dbReference type="ARBA" id="ARBA00022884"/>
    </source>
</evidence>
<gene>
    <name evidence="12" type="ORF">CWI36_0178p0040</name>
</gene>
<dbReference type="GO" id="GO:0005685">
    <property type="term" value="C:U1 snRNP"/>
    <property type="evidence" value="ECO:0007669"/>
    <property type="project" value="TreeGrafter"/>
</dbReference>
<keyword evidence="4 10" id="KW-0747">Spliceosome</keyword>
<dbReference type="SMART" id="SM00651">
    <property type="entry name" value="Sm"/>
    <property type="match status" value="1"/>
</dbReference>
<proteinExistence type="inferred from homology"/>
<evidence type="ECO:0000256" key="3">
    <source>
        <dbReference type="ARBA" id="ARBA00022664"/>
    </source>
</evidence>
<dbReference type="PROSITE" id="PS52002">
    <property type="entry name" value="SM"/>
    <property type="match status" value="1"/>
</dbReference>
<keyword evidence="13" id="KW-1185">Reference proteome</keyword>
<accession>A0A4Q9LLU7</accession>
<dbReference type="InterPro" id="IPR034100">
    <property type="entry name" value="Sm_F"/>
</dbReference>
<keyword evidence="5 10" id="KW-0694">RNA-binding</keyword>
<evidence type="ECO:0000259" key="11">
    <source>
        <dbReference type="PROSITE" id="PS52002"/>
    </source>
</evidence>
<dbReference type="PANTHER" id="PTHR11021:SF0">
    <property type="entry name" value="SMALL NUCLEAR RIBONUCLEOPROTEIN F"/>
    <property type="match status" value="1"/>
</dbReference>
<evidence type="ECO:0000313" key="13">
    <source>
        <dbReference type="Proteomes" id="UP000291404"/>
    </source>
</evidence>
<comment type="caution">
    <text evidence="12">The sequence shown here is derived from an EMBL/GenBank/DDBJ whole genome shotgun (WGS) entry which is preliminary data.</text>
</comment>
<evidence type="ECO:0000256" key="6">
    <source>
        <dbReference type="ARBA" id="ARBA00023187"/>
    </source>
</evidence>
<evidence type="ECO:0000256" key="2">
    <source>
        <dbReference type="ARBA" id="ARBA00007927"/>
    </source>
</evidence>
<dbReference type="InterPro" id="IPR001163">
    <property type="entry name" value="Sm_dom_euk/arc"/>
</dbReference>
<dbReference type="Pfam" id="PF01423">
    <property type="entry name" value="LSM"/>
    <property type="match status" value="1"/>
</dbReference>
<dbReference type="GO" id="GO:0003723">
    <property type="term" value="F:RNA binding"/>
    <property type="evidence" value="ECO:0007669"/>
    <property type="project" value="UniProtKB-UniRule"/>
</dbReference>
<comment type="subcellular location">
    <subcellularLocation>
        <location evidence="1 10">Nucleus</location>
    </subcellularLocation>
</comment>
<dbReference type="PANTHER" id="PTHR11021">
    <property type="entry name" value="SMALL NUCLEAR RIBONUCLEOPROTEIN F SNRNP-F"/>
    <property type="match status" value="1"/>
</dbReference>
<feature type="domain" description="Sm" evidence="11">
    <location>
        <begin position="11"/>
        <end position="83"/>
    </location>
</feature>
<evidence type="ECO:0000256" key="8">
    <source>
        <dbReference type="ARBA" id="ARBA00023274"/>
    </source>
</evidence>
<evidence type="ECO:0000256" key="1">
    <source>
        <dbReference type="ARBA" id="ARBA00004123"/>
    </source>
</evidence>
<dbReference type="GO" id="GO:0071013">
    <property type="term" value="C:catalytic step 2 spliceosome"/>
    <property type="evidence" value="ECO:0007669"/>
    <property type="project" value="TreeGrafter"/>
</dbReference>
<reference evidence="12 13" key="1">
    <citation type="submission" date="2017-12" db="EMBL/GenBank/DDBJ databases">
        <authorList>
            <person name="Pombert J.-F."/>
            <person name="Haag K.L."/>
            <person name="Ebert D."/>
        </authorList>
    </citation>
    <scope>NUCLEOTIDE SEQUENCE [LARGE SCALE GENOMIC DNA]</scope>
    <source>
        <strain evidence="12">BE-OM-2</strain>
    </source>
</reference>
<evidence type="ECO:0000256" key="9">
    <source>
        <dbReference type="ARBA" id="ARBA00030144"/>
    </source>
</evidence>
<organism evidence="12 13">
    <name type="scientific">Hamiltosporidium magnivora</name>
    <dbReference type="NCBI Taxonomy" id="148818"/>
    <lineage>
        <taxon>Eukaryota</taxon>
        <taxon>Fungi</taxon>
        <taxon>Fungi incertae sedis</taxon>
        <taxon>Microsporidia</taxon>
        <taxon>Dubosqiidae</taxon>
        <taxon>Hamiltosporidium</taxon>
    </lineage>
</organism>
<dbReference type="InterPro" id="IPR010920">
    <property type="entry name" value="LSM_dom_sf"/>
</dbReference>
<keyword evidence="3 10" id="KW-0507">mRNA processing</keyword>
<dbReference type="Proteomes" id="UP000291404">
    <property type="component" value="Unassembled WGS sequence"/>
</dbReference>
<dbReference type="EMBL" id="PITI01000178">
    <property type="protein sequence ID" value="TBU08130.1"/>
    <property type="molecule type" value="Genomic_DNA"/>
</dbReference>
<keyword evidence="7 10" id="KW-0539">Nucleus</keyword>
<dbReference type="AlphaFoldDB" id="A0A4Q9LLU7"/>
<comment type="similarity">
    <text evidence="2 10">Belongs to the snRNP Sm proteins family. SmF/LSm6 subfamily.</text>
</comment>
<dbReference type="GO" id="GO:0034715">
    <property type="term" value="C:pICln-Sm protein complex"/>
    <property type="evidence" value="ECO:0007669"/>
    <property type="project" value="TreeGrafter"/>
</dbReference>